<organism evidence="1">
    <name type="scientific">uncultured Sulfurovum sp</name>
    <dbReference type="NCBI Taxonomy" id="269237"/>
    <lineage>
        <taxon>Bacteria</taxon>
        <taxon>Pseudomonadati</taxon>
        <taxon>Campylobacterota</taxon>
        <taxon>Epsilonproteobacteria</taxon>
        <taxon>Campylobacterales</taxon>
        <taxon>Sulfurovaceae</taxon>
        <taxon>Sulfurovum</taxon>
        <taxon>environmental samples</taxon>
    </lineage>
</organism>
<proteinExistence type="predicted"/>
<sequence>MIIEKYTLDGQVFDNLDTVENKQIFEEYGVDVIAVEADETERLAAKRERAERKMNTDYKGTSISLTESDQNGMMAVAMGFQNGLFTKTVFRFANGTKFEMTPENFGEISVFFATKRNEFFQE</sequence>
<evidence type="ECO:0000313" key="1">
    <source>
        <dbReference type="EMBL" id="CAA6806741.1"/>
    </source>
</evidence>
<dbReference type="AlphaFoldDB" id="A0A6S6SVY7"/>
<name>A0A6S6SVY7_9BACT</name>
<dbReference type="EMBL" id="CACVAZ010000033">
    <property type="protein sequence ID" value="CAA6806741.1"/>
    <property type="molecule type" value="Genomic_DNA"/>
</dbReference>
<accession>A0A6S6SVY7</accession>
<protein>
    <submittedName>
        <fullName evidence="1">Uncharacterized protein</fullName>
    </submittedName>
</protein>
<reference evidence="1" key="1">
    <citation type="submission" date="2020-01" db="EMBL/GenBank/DDBJ databases">
        <authorList>
            <person name="Meier V. D."/>
            <person name="Meier V D."/>
        </authorList>
    </citation>
    <scope>NUCLEOTIDE SEQUENCE</scope>
    <source>
        <strain evidence="1">HLG_WM_MAG_02</strain>
    </source>
</reference>
<gene>
    <name evidence="1" type="ORF">HELGO_WM12456</name>
</gene>